<evidence type="ECO:0000256" key="1">
    <source>
        <dbReference type="ARBA" id="ARBA00022729"/>
    </source>
</evidence>
<evidence type="ECO:0000313" key="4">
    <source>
        <dbReference type="EMBL" id="KIH68535.1"/>
    </source>
</evidence>
<dbReference type="Proteomes" id="UP000054047">
    <property type="component" value="Unassembled WGS sequence"/>
</dbReference>
<dbReference type="OrthoDB" id="206201at2759"/>
<dbReference type="InterPro" id="IPR046450">
    <property type="entry name" value="PA_dom_sf"/>
</dbReference>
<dbReference type="EMBL" id="KN726352">
    <property type="protein sequence ID" value="KIH68535.1"/>
    <property type="molecule type" value="Genomic_DNA"/>
</dbReference>
<proteinExistence type="predicted"/>
<accession>A0A0C2H3X4</accession>
<dbReference type="SUPFAM" id="SSF52025">
    <property type="entry name" value="PA domain"/>
    <property type="match status" value="1"/>
</dbReference>
<name>A0A0C2H3X4_9BILA</name>
<reference evidence="4 5" key="1">
    <citation type="submission" date="2013-12" db="EMBL/GenBank/DDBJ databases">
        <title>Draft genome of the parsitic nematode Ancylostoma duodenale.</title>
        <authorList>
            <person name="Mitreva M."/>
        </authorList>
    </citation>
    <scope>NUCLEOTIDE SEQUENCE [LARGE SCALE GENOMIC DNA]</scope>
    <source>
        <strain evidence="4 5">Zhejiang</strain>
    </source>
</reference>
<organism evidence="4 5">
    <name type="scientific">Ancylostoma duodenale</name>
    <dbReference type="NCBI Taxonomy" id="51022"/>
    <lineage>
        <taxon>Eukaryota</taxon>
        <taxon>Metazoa</taxon>
        <taxon>Ecdysozoa</taxon>
        <taxon>Nematoda</taxon>
        <taxon>Chromadorea</taxon>
        <taxon>Rhabditida</taxon>
        <taxon>Rhabditina</taxon>
        <taxon>Rhabditomorpha</taxon>
        <taxon>Strongyloidea</taxon>
        <taxon>Ancylostomatidae</taxon>
        <taxon>Ancylostomatinae</taxon>
        <taxon>Ancylostoma</taxon>
    </lineage>
</organism>
<keyword evidence="5" id="KW-1185">Reference proteome</keyword>
<dbReference type="Pfam" id="PF02225">
    <property type="entry name" value="PA"/>
    <property type="match status" value="1"/>
</dbReference>
<keyword evidence="2" id="KW-0325">Glycoprotein</keyword>
<sequence length="331" mass="36953">MQEKEVSGWTRHSQYGINDFIPLFESTEKLLECQNFCIVCFVATSFASVSKWDVTIPSYDARRADRAPLLEVWLAVDSIPVSRCVGAAYTDVVYSAIIGDTGTVADARPQDVLFFYIDHPKHLSYTYQMQPSHSVGVPFPKYSYKKATLVYAYPAHGCQPLKNNLGPNEVVLLERGECSFVEKIINAENAGALIALVTDSHAGGDEFVDMITDATQRQAGIPAGYITGASGRRLRDFLLYSEGDIRLTIPLNHTLAMLRDVPSKPPWELCRTFGHQTLSRVPASYRVVMLTLKKSVHVNTYTVNDEEKEFCTNDGTGRSPWSCWPIILPRC</sequence>
<dbReference type="PANTHER" id="PTHR22702">
    <property type="entry name" value="PROTEASE-ASSOCIATED DOMAIN-CONTAINING PROTEIN"/>
    <property type="match status" value="1"/>
</dbReference>
<dbReference type="AlphaFoldDB" id="A0A0C2H3X4"/>
<dbReference type="PANTHER" id="PTHR22702:SF1">
    <property type="entry name" value="PROTEASE-ASSOCIATED DOMAIN-CONTAINING PROTEIN 1"/>
    <property type="match status" value="1"/>
</dbReference>
<gene>
    <name evidence="4" type="ORF">ANCDUO_01132</name>
</gene>
<evidence type="ECO:0000256" key="2">
    <source>
        <dbReference type="ARBA" id="ARBA00023180"/>
    </source>
</evidence>
<dbReference type="InterPro" id="IPR003137">
    <property type="entry name" value="PA_domain"/>
</dbReference>
<keyword evidence="1" id="KW-0732">Signal</keyword>
<evidence type="ECO:0000313" key="5">
    <source>
        <dbReference type="Proteomes" id="UP000054047"/>
    </source>
</evidence>
<feature type="domain" description="PA" evidence="3">
    <location>
        <begin position="146"/>
        <end position="234"/>
    </location>
</feature>
<evidence type="ECO:0000259" key="3">
    <source>
        <dbReference type="Pfam" id="PF02225"/>
    </source>
</evidence>
<protein>
    <submittedName>
        <fullName evidence="4">PA domain protein</fullName>
    </submittedName>
</protein>
<dbReference type="Gene3D" id="3.50.30.30">
    <property type="match status" value="1"/>
</dbReference>